<dbReference type="Proteomes" id="UP000836404">
    <property type="component" value="Unassembled WGS sequence"/>
</dbReference>
<comment type="caution">
    <text evidence="2">The sequence shown here is derived from an EMBL/GenBank/DDBJ whole genome shotgun (WGS) entry which is preliminary data.</text>
</comment>
<evidence type="ECO:0000256" key="1">
    <source>
        <dbReference type="SAM" id="MobiDB-lite"/>
    </source>
</evidence>
<feature type="region of interest" description="Disordered" evidence="1">
    <location>
        <begin position="141"/>
        <end position="195"/>
    </location>
</feature>
<feature type="compositionally biased region" description="Low complexity" evidence="1">
    <location>
        <begin position="184"/>
        <end position="194"/>
    </location>
</feature>
<dbReference type="AlphaFoldDB" id="A0A9N8LYV7"/>
<organism evidence="2 3">
    <name type="scientific">Tilletia laevis</name>
    <dbReference type="NCBI Taxonomy" id="157183"/>
    <lineage>
        <taxon>Eukaryota</taxon>
        <taxon>Fungi</taxon>
        <taxon>Dikarya</taxon>
        <taxon>Basidiomycota</taxon>
        <taxon>Ustilaginomycotina</taxon>
        <taxon>Exobasidiomycetes</taxon>
        <taxon>Tilletiales</taxon>
        <taxon>Tilletiaceae</taxon>
        <taxon>Tilletia</taxon>
    </lineage>
</organism>
<gene>
    <name evidence="2" type="ORF">JKILLFL_G7208</name>
</gene>
<evidence type="ECO:0000313" key="2">
    <source>
        <dbReference type="EMBL" id="CAD6949143.1"/>
    </source>
</evidence>
<accession>A0A9N8LYV7</accession>
<proteinExistence type="predicted"/>
<protein>
    <recommendedName>
        <fullName evidence="4">CCHC-type domain-containing protein</fullName>
    </recommendedName>
</protein>
<keyword evidence="3" id="KW-1185">Reference proteome</keyword>
<evidence type="ECO:0000313" key="3">
    <source>
        <dbReference type="Proteomes" id="UP000836404"/>
    </source>
</evidence>
<evidence type="ECO:0008006" key="4">
    <source>
        <dbReference type="Google" id="ProtNLM"/>
    </source>
</evidence>
<dbReference type="EMBL" id="CAJHJF010005313">
    <property type="protein sequence ID" value="CAD6949143.1"/>
    <property type="molecule type" value="Genomic_DNA"/>
</dbReference>
<name>A0A9N8LYV7_9BASI</name>
<feature type="compositionally biased region" description="Gly residues" evidence="1">
    <location>
        <begin position="145"/>
        <end position="180"/>
    </location>
</feature>
<reference evidence="2 3" key="1">
    <citation type="submission" date="2020-10" db="EMBL/GenBank/DDBJ databases">
        <authorList>
            <person name="Sedaghatjoo S."/>
        </authorList>
    </citation>
    <scope>NUCLEOTIDE SEQUENCE [LARGE SCALE GENOMIC DNA]</scope>
    <source>
        <strain evidence="2 3">LLFL</strain>
    </source>
</reference>
<sequence>MAAATRSKLSGNTSFELGQDGSFKIKDSVVDFKGDQDLPMAVWITALGHYVRIMQEEGVADNIVRSMIRLNHTLINHPDFDRHGVAIRCWHQNQRRQWVLSGTFNPEGKRFNLGKLNPLHFDEICLRLMEERAERRLAAIWSGPGSSGGSGSSGGNGGSGGSGGYGGLGGSSGSPWGGSGTKRSAPSDPSSSAPRTKAARTLFRCFVCFSTESGHPYRTCDAKARVDGKEQHAIRGSGGRIVFADSLKPICIDYQLKGCSTTCRSGAVHRCANCGVGGHGASSCSV</sequence>